<evidence type="ECO:0000313" key="1">
    <source>
        <dbReference type="EMBL" id="SDZ03293.1"/>
    </source>
</evidence>
<sequence length="114" mass="13120">MKTLIVPGEQEFLDQFGEAPEVLAEPWIRGAEFEPENGTLGLSFDQLENSIRFEWRQGDDVVRHFFREGATALRIRTEKKETHLVAEFESGELSGEVDVRVYPRIAIKDSLLRK</sequence>
<dbReference type="OrthoDB" id="4555333at2"/>
<gene>
    <name evidence="1" type="ORF">SAMN05216215_104346</name>
</gene>
<name>A0A1H3PQP2_9PSEU</name>
<keyword evidence="2" id="KW-1185">Reference proteome</keyword>
<protein>
    <submittedName>
        <fullName evidence="1">Uncharacterized protein</fullName>
    </submittedName>
</protein>
<dbReference type="Proteomes" id="UP000199529">
    <property type="component" value="Unassembled WGS sequence"/>
</dbReference>
<dbReference type="EMBL" id="FNOK01000043">
    <property type="protein sequence ID" value="SDZ03293.1"/>
    <property type="molecule type" value="Genomic_DNA"/>
</dbReference>
<dbReference type="RefSeq" id="WP_093273481.1">
    <property type="nucleotide sequence ID" value="NZ_FNOK01000043.1"/>
</dbReference>
<accession>A0A1H3PQP2</accession>
<dbReference type="STRING" id="418495.SAMN05216215_104346"/>
<dbReference type="AlphaFoldDB" id="A0A1H3PQP2"/>
<evidence type="ECO:0000313" key="2">
    <source>
        <dbReference type="Proteomes" id="UP000199529"/>
    </source>
</evidence>
<organism evidence="1 2">
    <name type="scientific">Saccharopolyspora shandongensis</name>
    <dbReference type="NCBI Taxonomy" id="418495"/>
    <lineage>
        <taxon>Bacteria</taxon>
        <taxon>Bacillati</taxon>
        <taxon>Actinomycetota</taxon>
        <taxon>Actinomycetes</taxon>
        <taxon>Pseudonocardiales</taxon>
        <taxon>Pseudonocardiaceae</taxon>
        <taxon>Saccharopolyspora</taxon>
    </lineage>
</organism>
<reference evidence="2" key="1">
    <citation type="submission" date="2016-10" db="EMBL/GenBank/DDBJ databases">
        <authorList>
            <person name="Varghese N."/>
            <person name="Submissions S."/>
        </authorList>
    </citation>
    <scope>NUCLEOTIDE SEQUENCE [LARGE SCALE GENOMIC DNA]</scope>
    <source>
        <strain evidence="2">CGMCC 4.3530</strain>
    </source>
</reference>
<proteinExistence type="predicted"/>